<dbReference type="STRING" id="1128970.SAMN04487935_3825"/>
<dbReference type="RefSeq" id="WP_091399484.1">
    <property type="nucleotide sequence ID" value="NZ_BKAI01000026.1"/>
</dbReference>
<accession>A0A1G9DIQ0</accession>
<protein>
    <submittedName>
        <fullName evidence="1">Uncharacterized protein</fullName>
    </submittedName>
</protein>
<evidence type="ECO:0000313" key="1">
    <source>
        <dbReference type="EMBL" id="SDK63645.1"/>
    </source>
</evidence>
<sequence>MKGTIEEREAQIFKLKLPEKFKKLHFEYAELSNENIEAVKRGLFLYWFSLSEPMFLTGICETDKVANTKIIENIEKIIDADKIDYELSWMLSYYKEWEWLFENYKSHEKFYTTLLSSNVSLPKINKEQMINRGLMGKYWNSLN</sequence>
<dbReference type="EMBL" id="FNEZ01000012">
    <property type="protein sequence ID" value="SDK63645.1"/>
    <property type="molecule type" value="Genomic_DNA"/>
</dbReference>
<organism evidence="1 2">
    <name type="scientific">Flavobacterium noncentrifugens</name>
    <dbReference type="NCBI Taxonomy" id="1128970"/>
    <lineage>
        <taxon>Bacteria</taxon>
        <taxon>Pseudomonadati</taxon>
        <taxon>Bacteroidota</taxon>
        <taxon>Flavobacteriia</taxon>
        <taxon>Flavobacteriales</taxon>
        <taxon>Flavobacteriaceae</taxon>
        <taxon>Flavobacterium</taxon>
    </lineage>
</organism>
<dbReference type="OrthoDB" id="1264061at2"/>
<proteinExistence type="predicted"/>
<evidence type="ECO:0000313" key="2">
    <source>
        <dbReference type="Proteomes" id="UP000199580"/>
    </source>
</evidence>
<keyword evidence="2" id="KW-1185">Reference proteome</keyword>
<dbReference type="Proteomes" id="UP000199580">
    <property type="component" value="Unassembled WGS sequence"/>
</dbReference>
<dbReference type="AlphaFoldDB" id="A0A1G9DIQ0"/>
<name>A0A1G9DIQ0_9FLAO</name>
<gene>
    <name evidence="1" type="ORF">SAMN04487935_3825</name>
</gene>
<reference evidence="1 2" key="1">
    <citation type="submission" date="2016-10" db="EMBL/GenBank/DDBJ databases">
        <authorList>
            <person name="de Groot N.N."/>
        </authorList>
    </citation>
    <scope>NUCLEOTIDE SEQUENCE [LARGE SCALE GENOMIC DNA]</scope>
    <source>
        <strain evidence="1 2">CGMCC 1.10076</strain>
    </source>
</reference>